<dbReference type="InterPro" id="IPR041698">
    <property type="entry name" value="Methyltransf_25"/>
</dbReference>
<reference evidence="3" key="1">
    <citation type="journal article" date="2019" name="Int. J. Syst. Evol. Microbiol.">
        <title>The Global Catalogue of Microorganisms (GCM) 10K type strain sequencing project: providing services to taxonomists for standard genome sequencing and annotation.</title>
        <authorList>
            <consortium name="The Broad Institute Genomics Platform"/>
            <consortium name="The Broad Institute Genome Sequencing Center for Infectious Disease"/>
            <person name="Wu L."/>
            <person name="Ma J."/>
        </authorList>
    </citation>
    <scope>NUCLEOTIDE SEQUENCE [LARGE SCALE GENOMIC DNA]</scope>
    <source>
        <strain evidence="3">KACC 13778</strain>
    </source>
</reference>
<organism evidence="2 3">
    <name type="scientific">Nocardioides caricicola</name>
    <dbReference type="NCBI Taxonomy" id="634770"/>
    <lineage>
        <taxon>Bacteria</taxon>
        <taxon>Bacillati</taxon>
        <taxon>Actinomycetota</taxon>
        <taxon>Actinomycetes</taxon>
        <taxon>Propionibacteriales</taxon>
        <taxon>Nocardioidaceae</taxon>
        <taxon>Nocardioides</taxon>
    </lineage>
</organism>
<dbReference type="PANTHER" id="PTHR13627:SF31">
    <property type="entry name" value="RIBITOL 5-PHOSPHATE TRANSFERASE FKRP"/>
    <property type="match status" value="1"/>
</dbReference>
<dbReference type="EC" id="2.1.1.222" evidence="2"/>
<dbReference type="GO" id="GO:0032259">
    <property type="term" value="P:methylation"/>
    <property type="evidence" value="ECO:0007669"/>
    <property type="project" value="UniProtKB-KW"/>
</dbReference>
<dbReference type="Gene3D" id="3.40.50.150">
    <property type="entry name" value="Vaccinia Virus protein VP39"/>
    <property type="match status" value="1"/>
</dbReference>
<comment type="caution">
    <text evidence="2">The sequence shown here is derived from an EMBL/GenBank/DDBJ whole genome shotgun (WGS) entry which is preliminary data.</text>
</comment>
<dbReference type="InterPro" id="IPR052613">
    <property type="entry name" value="LicD_transferase"/>
</dbReference>
<name>A0ABW0N7Q7_9ACTN</name>
<dbReference type="SUPFAM" id="SSF53335">
    <property type="entry name" value="S-adenosyl-L-methionine-dependent methyltransferases"/>
    <property type="match status" value="1"/>
</dbReference>
<protein>
    <submittedName>
        <fullName evidence="2">Class I SAM-dependent methyltransferase</fullName>
        <ecNumber evidence="2">2.1.1.222</ecNumber>
        <ecNumber evidence="2">2.1.1.64</ecNumber>
    </submittedName>
</protein>
<dbReference type="GO" id="GO:0061542">
    <property type="term" value="F:3-demethylubiquinol 3-O-methyltransferase activity"/>
    <property type="evidence" value="ECO:0007669"/>
    <property type="project" value="UniProtKB-EC"/>
</dbReference>
<proteinExistence type="predicted"/>
<sequence>MRRRFAVSSHGIRVPAGVQDVVDVRIAGERVWSINPRRERHRLGLRPVPWPTALTPYLDGVADVSLVRHASGETVHEQRVSFGTGTTPVSVVDASGHPVAVDKAGHLQRMFDRTDEDLTADVLDSVERVLRDLREACGLDAFLAFGCLLGAVRDGHVIGHDCDADVSYLSRHTHPFDIIRENRRAAETMKSLGWRITRMSAGDFKIWTRPGGGRRVGIDVFAAFHVDGRFFMVPSVSGDLPRTALLPVGEVTLEGRRIPAPAQPEALLETTYGPGWRVPDPSFEFEPSRATVRRLNGWLRNNRKHLRHWGDFYGSRAADRVPATPSPFATWVAGRLEPGQEVLDVGCGTGRDAVFLAEQGHRVTALDGSPRALQRSRRLAAERGVRIRPTPLNLNDLASALTSGARFAHAARPPEIYARFLLDAIEPDTRLTFWRWCRMVQRRGGTTYLEFRTWQGTLRARAFPFHYRTLLDPRHVVAEIERAGGTVVHRSIGTGLAAFDGEDPRICRLVVRWS</sequence>
<gene>
    <name evidence="2" type="ORF">ACFPKY_18515</name>
</gene>
<dbReference type="EC" id="2.1.1.64" evidence="2"/>
<dbReference type="PANTHER" id="PTHR13627">
    <property type="entry name" value="FUKUTIN RELATED PROTEIN"/>
    <property type="match status" value="1"/>
</dbReference>
<evidence type="ECO:0000259" key="1">
    <source>
        <dbReference type="Pfam" id="PF13649"/>
    </source>
</evidence>
<feature type="domain" description="Methyltransferase" evidence="1">
    <location>
        <begin position="342"/>
        <end position="398"/>
    </location>
</feature>
<keyword evidence="2" id="KW-0489">Methyltransferase</keyword>
<dbReference type="Proteomes" id="UP001595956">
    <property type="component" value="Unassembled WGS sequence"/>
</dbReference>
<evidence type="ECO:0000313" key="2">
    <source>
        <dbReference type="EMBL" id="MFC5495112.1"/>
    </source>
</evidence>
<keyword evidence="3" id="KW-1185">Reference proteome</keyword>
<dbReference type="GO" id="GO:0102208">
    <property type="term" value="F:2-polyprenyl-6-hydroxyphenol methylase activity"/>
    <property type="evidence" value="ECO:0007669"/>
    <property type="project" value="UniProtKB-EC"/>
</dbReference>
<dbReference type="CDD" id="cd02440">
    <property type="entry name" value="AdoMet_MTases"/>
    <property type="match status" value="1"/>
</dbReference>
<accession>A0ABW0N7Q7</accession>
<dbReference type="Pfam" id="PF13649">
    <property type="entry name" value="Methyltransf_25"/>
    <property type="match status" value="1"/>
</dbReference>
<dbReference type="RefSeq" id="WP_345173790.1">
    <property type="nucleotide sequence ID" value="NZ_BAABFQ010000005.1"/>
</dbReference>
<dbReference type="InterPro" id="IPR029063">
    <property type="entry name" value="SAM-dependent_MTases_sf"/>
</dbReference>
<keyword evidence="2" id="KW-0808">Transferase</keyword>
<dbReference type="EMBL" id="JBHSMD010000006">
    <property type="protein sequence ID" value="MFC5495112.1"/>
    <property type="molecule type" value="Genomic_DNA"/>
</dbReference>
<evidence type="ECO:0000313" key="3">
    <source>
        <dbReference type="Proteomes" id="UP001595956"/>
    </source>
</evidence>